<evidence type="ECO:0000313" key="3">
    <source>
        <dbReference type="Proteomes" id="UP000481861"/>
    </source>
</evidence>
<dbReference type="Gene3D" id="1.20.58.340">
    <property type="entry name" value="Magnesium transport protein CorA, transmembrane region"/>
    <property type="match status" value="1"/>
</dbReference>
<accession>A0A7C8MHF2</accession>
<name>A0A7C8MHF2_9PLEO</name>
<organism evidence="2 3">
    <name type="scientific">Massariosphaeria phaeospora</name>
    <dbReference type="NCBI Taxonomy" id="100035"/>
    <lineage>
        <taxon>Eukaryota</taxon>
        <taxon>Fungi</taxon>
        <taxon>Dikarya</taxon>
        <taxon>Ascomycota</taxon>
        <taxon>Pezizomycotina</taxon>
        <taxon>Dothideomycetes</taxon>
        <taxon>Pleosporomycetidae</taxon>
        <taxon>Pleosporales</taxon>
        <taxon>Pleosporales incertae sedis</taxon>
        <taxon>Massariosphaeria</taxon>
    </lineage>
</organism>
<keyword evidence="1" id="KW-0472">Membrane</keyword>
<evidence type="ECO:0000256" key="1">
    <source>
        <dbReference type="SAM" id="Phobius"/>
    </source>
</evidence>
<keyword evidence="3" id="KW-1185">Reference proteome</keyword>
<reference evidence="2 3" key="1">
    <citation type="submission" date="2020-01" db="EMBL/GenBank/DDBJ databases">
        <authorList>
            <consortium name="DOE Joint Genome Institute"/>
            <person name="Haridas S."/>
            <person name="Albert R."/>
            <person name="Binder M."/>
            <person name="Bloem J."/>
            <person name="Labutti K."/>
            <person name="Salamov A."/>
            <person name="Andreopoulos B."/>
            <person name="Baker S.E."/>
            <person name="Barry K."/>
            <person name="Bills G."/>
            <person name="Bluhm B.H."/>
            <person name="Cannon C."/>
            <person name="Castanera R."/>
            <person name="Culley D.E."/>
            <person name="Daum C."/>
            <person name="Ezra D."/>
            <person name="Gonzalez J.B."/>
            <person name="Henrissat B."/>
            <person name="Kuo A."/>
            <person name="Liang C."/>
            <person name="Lipzen A."/>
            <person name="Lutzoni F."/>
            <person name="Magnuson J."/>
            <person name="Mondo S."/>
            <person name="Nolan M."/>
            <person name="Ohm R."/>
            <person name="Pangilinan J."/>
            <person name="Park H.-J.H."/>
            <person name="Ramirez L."/>
            <person name="Alfaro M."/>
            <person name="Sun H."/>
            <person name="Tritt A."/>
            <person name="Yoshinaga Y."/>
            <person name="Zwiers L.-H.L."/>
            <person name="Turgeon B.G."/>
            <person name="Goodwin S.B."/>
            <person name="Spatafora J.W."/>
            <person name="Crous P.W."/>
            <person name="Grigoriev I.V."/>
        </authorList>
    </citation>
    <scope>NUCLEOTIDE SEQUENCE [LARGE SCALE GENOMIC DNA]</scope>
    <source>
        <strain evidence="2 3">CBS 611.86</strain>
    </source>
</reference>
<dbReference type="OrthoDB" id="1046782at2759"/>
<feature type="transmembrane region" description="Helical" evidence="1">
    <location>
        <begin position="378"/>
        <end position="396"/>
    </location>
</feature>
<comment type="caution">
    <text evidence="2">The sequence shown here is derived from an EMBL/GenBank/DDBJ whole genome shotgun (WGS) entry which is preliminary data.</text>
</comment>
<evidence type="ECO:0000313" key="2">
    <source>
        <dbReference type="EMBL" id="KAF2878578.1"/>
    </source>
</evidence>
<keyword evidence="1" id="KW-0812">Transmembrane</keyword>
<sequence length="484" mass="54506">MANIDTGDPIVEEFKRRADAMQSRASPPRLYGNDLDMLLVEWKSEASKGRVDDEIKSVAKIGSSGPVRVRIVLTHRDVPHPETVKGLTELFSRFAIPSTFLNESLRHVSQSFGTQTTADGTNFVWFHLLSLDIPKLSGDEAQLRKQKGPFYSDWVKPGFVLKLERCQTTPAQSCSTTSSTGISVPLSQTAPPQNHSCITLFCFGAPPTLGDRMKVLKGTATGSDLSKDPYALVDIVFEEMHQHMDKAAWGLATDFGKIETRTLELAPPYGVDVDEIDFTRLHVLAKNVLYLRENIDAAGCTLESLRNQHERLPSSGPVADKETLQQAFVYRKTMFESTQRRLASLDKRMANIIELSYHMVTMIDSRVIQSESKSMKTIAVMTLIFMPLGTVAAIFGTQLIRLKDEQPYQMEVSQDFWLLWAIAGPVTGIVYILWRVWYRAAKKRLVGKKQKKEGGRRYMGWKRLKERFARLKSESRGSIELTPV</sequence>
<keyword evidence="1" id="KW-1133">Transmembrane helix</keyword>
<proteinExistence type="predicted"/>
<dbReference type="EMBL" id="JAADJZ010000001">
    <property type="protein sequence ID" value="KAF2878578.1"/>
    <property type="molecule type" value="Genomic_DNA"/>
</dbReference>
<dbReference type="AlphaFoldDB" id="A0A7C8MHF2"/>
<feature type="transmembrane region" description="Helical" evidence="1">
    <location>
        <begin position="416"/>
        <end position="434"/>
    </location>
</feature>
<dbReference type="Proteomes" id="UP000481861">
    <property type="component" value="Unassembled WGS sequence"/>
</dbReference>
<protein>
    <submittedName>
        <fullName evidence="2">Uncharacterized protein</fullName>
    </submittedName>
</protein>
<gene>
    <name evidence="2" type="ORF">BDV95DRAFT_601229</name>
</gene>